<name>A0AAV4EKF3_9GAST</name>
<dbReference type="AlphaFoldDB" id="A0AAV4EKF3"/>
<evidence type="ECO:0000313" key="2">
    <source>
        <dbReference type="Proteomes" id="UP000762676"/>
    </source>
</evidence>
<keyword evidence="2" id="KW-1185">Reference proteome</keyword>
<protein>
    <recommendedName>
        <fullName evidence="3">RDD domain-containing protein</fullName>
    </recommendedName>
</protein>
<proteinExistence type="predicted"/>
<accession>A0AAV4EKF3</accession>
<evidence type="ECO:0008006" key="3">
    <source>
        <dbReference type="Google" id="ProtNLM"/>
    </source>
</evidence>
<evidence type="ECO:0000313" key="1">
    <source>
        <dbReference type="EMBL" id="GFR61294.1"/>
    </source>
</evidence>
<comment type="caution">
    <text evidence="1">The sequence shown here is derived from an EMBL/GenBank/DDBJ whole genome shotgun (WGS) entry which is preliminary data.</text>
</comment>
<organism evidence="1 2">
    <name type="scientific">Elysia marginata</name>
    <dbReference type="NCBI Taxonomy" id="1093978"/>
    <lineage>
        <taxon>Eukaryota</taxon>
        <taxon>Metazoa</taxon>
        <taxon>Spiralia</taxon>
        <taxon>Lophotrochozoa</taxon>
        <taxon>Mollusca</taxon>
        <taxon>Gastropoda</taxon>
        <taxon>Heterobranchia</taxon>
        <taxon>Euthyneura</taxon>
        <taxon>Panpulmonata</taxon>
        <taxon>Sacoglossa</taxon>
        <taxon>Placobranchoidea</taxon>
        <taxon>Plakobranchidae</taxon>
        <taxon>Elysia</taxon>
    </lineage>
</organism>
<gene>
    <name evidence="1" type="ORF">ElyMa_000099700</name>
</gene>
<dbReference type="Proteomes" id="UP000762676">
    <property type="component" value="Unassembled WGS sequence"/>
</dbReference>
<dbReference type="EMBL" id="BMAT01000179">
    <property type="protein sequence ID" value="GFR61294.1"/>
    <property type="molecule type" value="Genomic_DNA"/>
</dbReference>
<sequence>MSPRFPAERGRLIYRLFDLVVVYSILAFHEDRAGWQKKVRSSIATANTASGDADRGDRRIITYKKIACSLVPILQGDGQKKWLSQGNCNVAWSGVEPVTSRSRDRRANHSATLPLIYSGIRNHLQYHRKCYQEQHQ</sequence>
<reference evidence="1 2" key="1">
    <citation type="journal article" date="2021" name="Elife">
        <title>Chloroplast acquisition without the gene transfer in kleptoplastic sea slugs, Plakobranchus ocellatus.</title>
        <authorList>
            <person name="Maeda T."/>
            <person name="Takahashi S."/>
            <person name="Yoshida T."/>
            <person name="Shimamura S."/>
            <person name="Takaki Y."/>
            <person name="Nagai Y."/>
            <person name="Toyoda A."/>
            <person name="Suzuki Y."/>
            <person name="Arimoto A."/>
            <person name="Ishii H."/>
            <person name="Satoh N."/>
            <person name="Nishiyama T."/>
            <person name="Hasebe M."/>
            <person name="Maruyama T."/>
            <person name="Minagawa J."/>
            <person name="Obokata J."/>
            <person name="Shigenobu S."/>
        </authorList>
    </citation>
    <scope>NUCLEOTIDE SEQUENCE [LARGE SCALE GENOMIC DNA]</scope>
</reference>